<dbReference type="EMBL" id="BEZZ01000110">
    <property type="protein sequence ID" value="GCC26085.1"/>
    <property type="molecule type" value="Genomic_DNA"/>
</dbReference>
<sequence>MGQLYVTSLIGRRQRNFCSAVQSRGSKPEGKELVEQGNPALALYLRQLGDWREEEEGAESTDRQTDTERERREEGRKEGEREGRKERGEERESRA</sequence>
<evidence type="ECO:0000313" key="3">
    <source>
        <dbReference type="Proteomes" id="UP000287033"/>
    </source>
</evidence>
<reference evidence="2 3" key="1">
    <citation type="journal article" date="2018" name="Nat. Ecol. Evol.">
        <title>Shark genomes provide insights into elasmobranch evolution and the origin of vertebrates.</title>
        <authorList>
            <person name="Hara Y"/>
            <person name="Yamaguchi K"/>
            <person name="Onimaru K"/>
            <person name="Kadota M"/>
            <person name="Koyanagi M"/>
            <person name="Keeley SD"/>
            <person name="Tatsumi K"/>
            <person name="Tanaka K"/>
            <person name="Motone F"/>
            <person name="Kageyama Y"/>
            <person name="Nozu R"/>
            <person name="Adachi N"/>
            <person name="Nishimura O"/>
            <person name="Nakagawa R"/>
            <person name="Tanegashima C"/>
            <person name="Kiyatake I"/>
            <person name="Matsumoto R"/>
            <person name="Murakumo K"/>
            <person name="Nishida K"/>
            <person name="Terakita A"/>
            <person name="Kuratani S"/>
            <person name="Sato K"/>
            <person name="Hyodo S Kuraku.S."/>
        </authorList>
    </citation>
    <scope>NUCLEOTIDE SEQUENCE [LARGE SCALE GENOMIC DNA]</scope>
</reference>
<accession>A0A401S6R3</accession>
<evidence type="ECO:0000313" key="2">
    <source>
        <dbReference type="EMBL" id="GCC26085.1"/>
    </source>
</evidence>
<name>A0A401S6R3_CHIPU</name>
<feature type="region of interest" description="Disordered" evidence="1">
    <location>
        <begin position="50"/>
        <end position="95"/>
    </location>
</feature>
<evidence type="ECO:0000256" key="1">
    <source>
        <dbReference type="SAM" id="MobiDB-lite"/>
    </source>
</evidence>
<organism evidence="2 3">
    <name type="scientific">Chiloscyllium punctatum</name>
    <name type="common">Brownbanded bambooshark</name>
    <name type="synonym">Hemiscyllium punctatum</name>
    <dbReference type="NCBI Taxonomy" id="137246"/>
    <lineage>
        <taxon>Eukaryota</taxon>
        <taxon>Metazoa</taxon>
        <taxon>Chordata</taxon>
        <taxon>Craniata</taxon>
        <taxon>Vertebrata</taxon>
        <taxon>Chondrichthyes</taxon>
        <taxon>Elasmobranchii</taxon>
        <taxon>Galeomorphii</taxon>
        <taxon>Galeoidea</taxon>
        <taxon>Orectolobiformes</taxon>
        <taxon>Hemiscylliidae</taxon>
        <taxon>Chiloscyllium</taxon>
    </lineage>
</organism>
<protein>
    <submittedName>
        <fullName evidence="2">Uncharacterized protein</fullName>
    </submittedName>
</protein>
<dbReference type="Proteomes" id="UP000287033">
    <property type="component" value="Unassembled WGS sequence"/>
</dbReference>
<proteinExistence type="predicted"/>
<comment type="caution">
    <text evidence="2">The sequence shown here is derived from an EMBL/GenBank/DDBJ whole genome shotgun (WGS) entry which is preliminary data.</text>
</comment>
<feature type="compositionally biased region" description="Basic and acidic residues" evidence="1">
    <location>
        <begin position="60"/>
        <end position="95"/>
    </location>
</feature>
<dbReference type="AlphaFoldDB" id="A0A401S6R3"/>
<keyword evidence="3" id="KW-1185">Reference proteome</keyword>
<gene>
    <name evidence="2" type="ORF">chiPu_0004499</name>
</gene>